<proteinExistence type="predicted"/>
<evidence type="ECO:0000313" key="3">
    <source>
        <dbReference type="Proteomes" id="UP000600449"/>
    </source>
</evidence>
<name>A0A917V7E4_9HYPH</name>
<dbReference type="AlphaFoldDB" id="A0A917V7E4"/>
<feature type="transmembrane region" description="Helical" evidence="1">
    <location>
        <begin position="26"/>
        <end position="48"/>
    </location>
</feature>
<keyword evidence="1" id="KW-0472">Membrane</keyword>
<keyword evidence="1" id="KW-1133">Transmembrane helix</keyword>
<sequence>MLSERIVVAIDQYAALSAADDTRMPVAMRFCVTSIFLFVAVRVWRAVIADELVSRLDMDLSLSEWRF</sequence>
<organism evidence="2 3">
    <name type="scientific">Salinarimonas ramus</name>
    <dbReference type="NCBI Taxonomy" id="690164"/>
    <lineage>
        <taxon>Bacteria</taxon>
        <taxon>Pseudomonadati</taxon>
        <taxon>Pseudomonadota</taxon>
        <taxon>Alphaproteobacteria</taxon>
        <taxon>Hyphomicrobiales</taxon>
        <taxon>Salinarimonadaceae</taxon>
        <taxon>Salinarimonas</taxon>
    </lineage>
</organism>
<keyword evidence="3" id="KW-1185">Reference proteome</keyword>
<dbReference type="Proteomes" id="UP000600449">
    <property type="component" value="Unassembled WGS sequence"/>
</dbReference>
<evidence type="ECO:0000256" key="1">
    <source>
        <dbReference type="SAM" id="Phobius"/>
    </source>
</evidence>
<keyword evidence="1" id="KW-0812">Transmembrane</keyword>
<evidence type="ECO:0000313" key="2">
    <source>
        <dbReference type="EMBL" id="GGK47372.1"/>
    </source>
</evidence>
<accession>A0A917V7E4</accession>
<protein>
    <submittedName>
        <fullName evidence="2">Uncharacterized protein</fullName>
    </submittedName>
</protein>
<comment type="caution">
    <text evidence="2">The sequence shown here is derived from an EMBL/GenBank/DDBJ whole genome shotgun (WGS) entry which is preliminary data.</text>
</comment>
<reference evidence="2 3" key="1">
    <citation type="journal article" date="2014" name="Int. J. Syst. Evol. Microbiol.">
        <title>Complete genome sequence of Corynebacterium casei LMG S-19264T (=DSM 44701T), isolated from a smear-ripened cheese.</title>
        <authorList>
            <consortium name="US DOE Joint Genome Institute (JGI-PGF)"/>
            <person name="Walter F."/>
            <person name="Albersmeier A."/>
            <person name="Kalinowski J."/>
            <person name="Ruckert C."/>
        </authorList>
    </citation>
    <scope>NUCLEOTIDE SEQUENCE [LARGE SCALE GENOMIC DNA]</scope>
    <source>
        <strain evidence="2 3">CGMCC 1.9161</strain>
    </source>
</reference>
<gene>
    <name evidence="2" type="ORF">GCM10011322_38080</name>
</gene>
<dbReference type="EMBL" id="BMMF01000012">
    <property type="protein sequence ID" value="GGK47372.1"/>
    <property type="molecule type" value="Genomic_DNA"/>
</dbReference>